<dbReference type="EMBL" id="CAJVCH010532148">
    <property type="protein sequence ID" value="CAG7824255.1"/>
    <property type="molecule type" value="Genomic_DNA"/>
</dbReference>
<evidence type="ECO:0000313" key="2">
    <source>
        <dbReference type="Proteomes" id="UP000708208"/>
    </source>
</evidence>
<comment type="caution">
    <text evidence="1">The sequence shown here is derived from an EMBL/GenBank/DDBJ whole genome shotgun (WGS) entry which is preliminary data.</text>
</comment>
<protein>
    <submittedName>
        <fullName evidence="1">Uncharacterized protein</fullName>
    </submittedName>
</protein>
<dbReference type="OrthoDB" id="6682367at2759"/>
<dbReference type="Proteomes" id="UP000708208">
    <property type="component" value="Unassembled WGS sequence"/>
</dbReference>
<proteinExistence type="predicted"/>
<evidence type="ECO:0000313" key="1">
    <source>
        <dbReference type="EMBL" id="CAG7824255.1"/>
    </source>
</evidence>
<keyword evidence="2" id="KW-1185">Reference proteome</keyword>
<gene>
    <name evidence="1" type="ORF">AFUS01_LOCUS34420</name>
</gene>
<feature type="non-terminal residue" evidence="1">
    <location>
        <position position="1"/>
    </location>
</feature>
<accession>A0A8J2LL82</accession>
<reference evidence="1" key="1">
    <citation type="submission" date="2021-06" db="EMBL/GenBank/DDBJ databases">
        <authorList>
            <person name="Hodson N. C."/>
            <person name="Mongue J. A."/>
            <person name="Jaron S. K."/>
        </authorList>
    </citation>
    <scope>NUCLEOTIDE SEQUENCE</scope>
</reference>
<organism evidence="1 2">
    <name type="scientific">Allacma fusca</name>
    <dbReference type="NCBI Taxonomy" id="39272"/>
    <lineage>
        <taxon>Eukaryota</taxon>
        <taxon>Metazoa</taxon>
        <taxon>Ecdysozoa</taxon>
        <taxon>Arthropoda</taxon>
        <taxon>Hexapoda</taxon>
        <taxon>Collembola</taxon>
        <taxon>Symphypleona</taxon>
        <taxon>Sminthuridae</taxon>
        <taxon>Allacma</taxon>
    </lineage>
</organism>
<name>A0A8J2LL82_9HEXA</name>
<dbReference type="AlphaFoldDB" id="A0A8J2LL82"/>
<sequence>MRSLTENSVERAVGELQDSIKDISHEEKIYGDEFYLLRWLI</sequence>